<dbReference type="KEGG" id="nnu:109114587"/>
<dbReference type="AlphaFoldDB" id="A0A1U8Q4S8"/>
<sequence length="135" mass="15430">MVVNSSIHALAYQSEVNLKQALEAEESSRNAHAELNLARNEINQLKNDAQAKKELLTLLMSKKKELEERETALKREVENLEAHVKERTELLLQAMEEAKVKAVEEYKSSVELQERPVKAGTTGYHKGFKLSRWLT</sequence>
<dbReference type="GeneID" id="109114587"/>
<keyword evidence="1" id="KW-0175">Coiled coil</keyword>
<dbReference type="InParanoid" id="A0A1U8Q4S8"/>
<evidence type="ECO:0000256" key="1">
    <source>
        <dbReference type="SAM" id="Coils"/>
    </source>
</evidence>
<name>A0A1U8Q4S8_NELNU</name>
<proteinExistence type="predicted"/>
<organism evidence="2 3">
    <name type="scientific">Nelumbo nucifera</name>
    <name type="common">Sacred lotus</name>
    <dbReference type="NCBI Taxonomy" id="4432"/>
    <lineage>
        <taxon>Eukaryota</taxon>
        <taxon>Viridiplantae</taxon>
        <taxon>Streptophyta</taxon>
        <taxon>Embryophyta</taxon>
        <taxon>Tracheophyta</taxon>
        <taxon>Spermatophyta</taxon>
        <taxon>Magnoliopsida</taxon>
        <taxon>Proteales</taxon>
        <taxon>Nelumbonaceae</taxon>
        <taxon>Nelumbo</taxon>
    </lineage>
</organism>
<evidence type="ECO:0000313" key="3">
    <source>
        <dbReference type="RefSeq" id="XP_019053055.1"/>
    </source>
</evidence>
<reference evidence="3" key="1">
    <citation type="submission" date="2025-08" db="UniProtKB">
        <authorList>
            <consortium name="RefSeq"/>
        </authorList>
    </citation>
    <scope>IDENTIFICATION</scope>
</reference>
<dbReference type="Proteomes" id="UP000189703">
    <property type="component" value="Unplaced"/>
</dbReference>
<protein>
    <submittedName>
        <fullName evidence="3">Uncharacterized protein LOC109114587</fullName>
    </submittedName>
</protein>
<accession>A0A1U8Q4S8</accession>
<feature type="coiled-coil region" evidence="1">
    <location>
        <begin position="21"/>
        <end position="105"/>
    </location>
</feature>
<keyword evidence="2" id="KW-1185">Reference proteome</keyword>
<dbReference type="RefSeq" id="XP_019053055.1">
    <property type="nucleotide sequence ID" value="XM_019197510.1"/>
</dbReference>
<evidence type="ECO:0000313" key="2">
    <source>
        <dbReference type="Proteomes" id="UP000189703"/>
    </source>
</evidence>
<gene>
    <name evidence="3" type="primary">LOC109114587</name>
</gene>